<proteinExistence type="inferred from homology"/>
<evidence type="ECO:0000256" key="1">
    <source>
        <dbReference type="ARBA" id="ARBA00004141"/>
    </source>
</evidence>
<organism evidence="7 8">
    <name type="scientific">Roseibium aquae</name>
    <dbReference type="NCBI Taxonomy" id="1323746"/>
    <lineage>
        <taxon>Bacteria</taxon>
        <taxon>Pseudomonadati</taxon>
        <taxon>Pseudomonadota</taxon>
        <taxon>Alphaproteobacteria</taxon>
        <taxon>Hyphomicrobiales</taxon>
        <taxon>Stappiaceae</taxon>
        <taxon>Roseibium</taxon>
    </lineage>
</organism>
<accession>A0A916WWB8</accession>
<feature type="transmembrane region" description="Helical" evidence="6">
    <location>
        <begin position="119"/>
        <end position="139"/>
    </location>
</feature>
<dbReference type="GO" id="GO:0016020">
    <property type="term" value="C:membrane"/>
    <property type="evidence" value="ECO:0007669"/>
    <property type="project" value="UniProtKB-SubCell"/>
</dbReference>
<feature type="transmembrane region" description="Helical" evidence="6">
    <location>
        <begin position="145"/>
        <end position="168"/>
    </location>
</feature>
<comment type="similarity">
    <text evidence="2">Belongs to the nurim family.</text>
</comment>
<evidence type="ECO:0000256" key="6">
    <source>
        <dbReference type="SAM" id="Phobius"/>
    </source>
</evidence>
<reference evidence="7" key="1">
    <citation type="journal article" date="2014" name="Int. J. Syst. Evol. Microbiol.">
        <title>Complete genome sequence of Corynebacterium casei LMG S-19264T (=DSM 44701T), isolated from a smear-ripened cheese.</title>
        <authorList>
            <consortium name="US DOE Joint Genome Institute (JGI-PGF)"/>
            <person name="Walter F."/>
            <person name="Albersmeier A."/>
            <person name="Kalinowski J."/>
            <person name="Ruckert C."/>
        </authorList>
    </citation>
    <scope>NUCLEOTIDE SEQUENCE</scope>
    <source>
        <strain evidence="7">CGMCC 1.12426</strain>
    </source>
</reference>
<feature type="transmembrane region" description="Helical" evidence="6">
    <location>
        <begin position="39"/>
        <end position="67"/>
    </location>
</feature>
<feature type="transmembrane region" description="Helical" evidence="6">
    <location>
        <begin position="79"/>
        <end position="99"/>
    </location>
</feature>
<keyword evidence="4 6" id="KW-1133">Transmembrane helix</keyword>
<dbReference type="InterPro" id="IPR033580">
    <property type="entry name" value="Nurim-like"/>
</dbReference>
<keyword evidence="3 6" id="KW-0812">Transmembrane</keyword>
<protein>
    <recommendedName>
        <fullName evidence="9">Methanethiol S-methyltransferase</fullName>
    </recommendedName>
</protein>
<reference evidence="7" key="2">
    <citation type="submission" date="2020-09" db="EMBL/GenBank/DDBJ databases">
        <authorList>
            <person name="Sun Q."/>
            <person name="Zhou Y."/>
        </authorList>
    </citation>
    <scope>NUCLEOTIDE SEQUENCE</scope>
    <source>
        <strain evidence="7">CGMCC 1.12426</strain>
    </source>
</reference>
<keyword evidence="5 6" id="KW-0472">Membrane</keyword>
<dbReference type="AlphaFoldDB" id="A0A916WWB8"/>
<evidence type="ECO:0000256" key="5">
    <source>
        <dbReference type="ARBA" id="ARBA00023136"/>
    </source>
</evidence>
<dbReference type="PANTHER" id="PTHR31040:SF1">
    <property type="entry name" value="NURIM"/>
    <property type="match status" value="1"/>
</dbReference>
<evidence type="ECO:0000313" key="8">
    <source>
        <dbReference type="Proteomes" id="UP000605148"/>
    </source>
</evidence>
<dbReference type="OrthoDB" id="7066299at2"/>
<name>A0A916WWB8_9HYPH</name>
<sequence>MSRPAVRSLLSLLKAFPPLRRAMTADPVPRSAAQTRRDLALALVYGGLCHAMFGLAVLAMIAAMWFGMSRSLGAVPSPWGWFVNAALIAQFPLGHSFLLTRTGGKVLAGLAPAGTGKTLATTTYALVASIQLGLLFVFWTPSGIVWWQAEGALLWLFGLLYGACWLLLIKASFDAGAEVQSGLLGWASLARGVRPQFPPMPSAGLFAVMRHPIYLSFTLTLWTVPTWTPDQLLLASLLTLYCVCAPVLKERRYTRMFGAEFEAYRAHTPYFLPRLRSRTRQAPSTNGTIANDPA</sequence>
<dbReference type="PANTHER" id="PTHR31040">
    <property type="entry name" value="NURIM"/>
    <property type="match status" value="1"/>
</dbReference>
<keyword evidence="8" id="KW-1185">Reference proteome</keyword>
<comment type="subcellular location">
    <subcellularLocation>
        <location evidence="1">Membrane</location>
        <topology evidence="1">Multi-pass membrane protein</topology>
    </subcellularLocation>
</comment>
<gene>
    <name evidence="7" type="ORF">GCM10011316_04770</name>
</gene>
<evidence type="ECO:0000256" key="3">
    <source>
        <dbReference type="ARBA" id="ARBA00022692"/>
    </source>
</evidence>
<dbReference type="RefSeq" id="WP_150494055.1">
    <property type="nucleotide sequence ID" value="NZ_VXDC01000001.1"/>
</dbReference>
<evidence type="ECO:0008006" key="9">
    <source>
        <dbReference type="Google" id="ProtNLM"/>
    </source>
</evidence>
<evidence type="ECO:0000256" key="4">
    <source>
        <dbReference type="ARBA" id="ARBA00022989"/>
    </source>
</evidence>
<comment type="caution">
    <text evidence="7">The sequence shown here is derived from an EMBL/GenBank/DDBJ whole genome shotgun (WGS) entry which is preliminary data.</text>
</comment>
<dbReference type="EMBL" id="BMFA01000001">
    <property type="protein sequence ID" value="GGB35659.1"/>
    <property type="molecule type" value="Genomic_DNA"/>
</dbReference>
<evidence type="ECO:0000256" key="2">
    <source>
        <dbReference type="ARBA" id="ARBA00010631"/>
    </source>
</evidence>
<dbReference type="Proteomes" id="UP000605148">
    <property type="component" value="Unassembled WGS sequence"/>
</dbReference>
<evidence type="ECO:0000313" key="7">
    <source>
        <dbReference type="EMBL" id="GGB35659.1"/>
    </source>
</evidence>
<dbReference type="Gene3D" id="1.20.120.1630">
    <property type="match status" value="1"/>
</dbReference>